<evidence type="ECO:0000313" key="14">
    <source>
        <dbReference type="Proteomes" id="UP000267003"/>
    </source>
</evidence>
<dbReference type="InterPro" id="IPR017932">
    <property type="entry name" value="GATase_2_dom"/>
</dbReference>
<keyword evidence="5 7" id="KW-0658">Purine biosynthesis</keyword>
<dbReference type="Gene3D" id="3.60.20.10">
    <property type="entry name" value="Glutamine Phosphoribosylpyrophosphate, subunit 1, domain 1"/>
    <property type="match status" value="1"/>
</dbReference>
<dbReference type="OrthoDB" id="9801213at2"/>
<dbReference type="PANTHER" id="PTHR11907">
    <property type="entry name" value="AMIDOPHOSPHORIBOSYLTRANSFERASE"/>
    <property type="match status" value="1"/>
</dbReference>
<comment type="caution">
    <text evidence="13">The sequence shown here is derived from an EMBL/GenBank/DDBJ whole genome shotgun (WGS) entry which is preliminary data.</text>
</comment>
<evidence type="ECO:0000313" key="13">
    <source>
        <dbReference type="EMBL" id="RKH58551.1"/>
    </source>
</evidence>
<evidence type="ECO:0000256" key="2">
    <source>
        <dbReference type="ARBA" id="ARBA00010138"/>
    </source>
</evidence>
<dbReference type="SUPFAM" id="SSF56235">
    <property type="entry name" value="N-terminal nucleophile aminohydrolases (Ntn hydrolases)"/>
    <property type="match status" value="1"/>
</dbReference>
<proteinExistence type="inferred from homology"/>
<dbReference type="GO" id="GO:0004044">
    <property type="term" value="F:amidophosphoribosyltransferase activity"/>
    <property type="evidence" value="ECO:0007669"/>
    <property type="project" value="UniProtKB-UniRule"/>
</dbReference>
<dbReference type="InterPro" id="IPR029055">
    <property type="entry name" value="Ntn_hydrolases_N"/>
</dbReference>
<evidence type="ECO:0000256" key="5">
    <source>
        <dbReference type="ARBA" id="ARBA00022755"/>
    </source>
</evidence>
<keyword evidence="3 7" id="KW-0328">Glycosyltransferase</keyword>
<comment type="function">
    <text evidence="7">Catalyzes the formation of phosphoribosylamine from phosphoribosylpyrophosphate (PRPP) and glutamine.</text>
</comment>
<evidence type="ECO:0000256" key="11">
    <source>
        <dbReference type="PIRSR" id="PIRSR000485-3"/>
    </source>
</evidence>
<evidence type="ECO:0000256" key="3">
    <source>
        <dbReference type="ARBA" id="ARBA00022676"/>
    </source>
</evidence>
<evidence type="ECO:0000256" key="7">
    <source>
        <dbReference type="HAMAP-Rule" id="MF_01931"/>
    </source>
</evidence>
<dbReference type="Proteomes" id="UP000267003">
    <property type="component" value="Unassembled WGS sequence"/>
</dbReference>
<feature type="binding site" evidence="7 10">
    <location>
        <position position="301"/>
    </location>
    <ligand>
        <name>Mg(2+)</name>
        <dbReference type="ChEBI" id="CHEBI:18420"/>
    </ligand>
</feature>
<keyword evidence="6 7" id="KW-0315">Glutamine amidotransferase</keyword>
<dbReference type="InterPro" id="IPR029057">
    <property type="entry name" value="PRTase-like"/>
</dbReference>
<feature type="active site" description="Nucleophile" evidence="7 9">
    <location>
        <position position="18"/>
    </location>
</feature>
<name>A0A3A8PUE9_9BACT</name>
<comment type="cofactor">
    <cofactor evidence="7 10">
        <name>Mg(2+)</name>
        <dbReference type="ChEBI" id="CHEBI:18420"/>
    </cofactor>
    <text evidence="7 10">Binds 1 Mg(2+) ion per subunit.</text>
</comment>
<dbReference type="AlphaFoldDB" id="A0A3A8PUE9"/>
<dbReference type="PIRSF" id="PIRSF000485">
    <property type="entry name" value="Amd_phspho_trans"/>
    <property type="match status" value="1"/>
</dbReference>
<feature type="domain" description="Glutamine amidotransferase type-2" evidence="12">
    <location>
        <begin position="18"/>
        <end position="237"/>
    </location>
</feature>
<evidence type="ECO:0000256" key="8">
    <source>
        <dbReference type="PIRNR" id="PIRNR000485"/>
    </source>
</evidence>
<dbReference type="CDD" id="cd00715">
    <property type="entry name" value="GPATase_N"/>
    <property type="match status" value="1"/>
</dbReference>
<dbReference type="UniPathway" id="UPA00074">
    <property type="reaction ID" value="UER00124"/>
</dbReference>
<keyword evidence="7 10" id="KW-0479">Metal-binding</keyword>
<comment type="similarity">
    <text evidence="2 7 8">In the C-terminal section; belongs to the purine/pyrimidine phosphoribosyltransferase family.</text>
</comment>
<comment type="pathway">
    <text evidence="1 7 8">Purine metabolism; IMP biosynthesis via de novo pathway; N(1)-(5-phospho-D-ribosyl)glycinamide from 5-phospho-alpha-D-ribose 1-diphosphate: step 1/2.</text>
</comment>
<dbReference type="InterPro" id="IPR005854">
    <property type="entry name" value="PurF"/>
</dbReference>
<evidence type="ECO:0000256" key="4">
    <source>
        <dbReference type="ARBA" id="ARBA00022679"/>
    </source>
</evidence>
<dbReference type="GO" id="GO:0009113">
    <property type="term" value="P:purine nucleobase biosynthetic process"/>
    <property type="evidence" value="ECO:0007669"/>
    <property type="project" value="UniProtKB-UniRule"/>
</dbReference>
<dbReference type="InterPro" id="IPR000836">
    <property type="entry name" value="PRTase_dom"/>
</dbReference>
<dbReference type="Gene3D" id="3.40.50.2020">
    <property type="match status" value="1"/>
</dbReference>
<keyword evidence="7 11" id="KW-0411">Iron-sulfur</keyword>
<dbReference type="GO" id="GO:0006189">
    <property type="term" value="P:'de novo' IMP biosynthetic process"/>
    <property type="evidence" value="ECO:0007669"/>
    <property type="project" value="UniProtKB-UniRule"/>
</dbReference>
<feature type="binding site" evidence="7 11">
    <location>
        <position position="452"/>
    </location>
    <ligand>
        <name>[4Fe-4S] cluster</name>
        <dbReference type="ChEBI" id="CHEBI:49883"/>
    </ligand>
</feature>
<accession>A0A3A8PUE9</accession>
<protein>
    <recommendedName>
        <fullName evidence="7">Amidophosphoribosyltransferase</fullName>
        <shortName evidence="7">ATase</shortName>
        <ecNumber evidence="7">2.4.2.14</ecNumber>
    </recommendedName>
    <alternativeName>
        <fullName evidence="7">Glutamine phosphoribosylpyrophosphate amidotransferase</fullName>
        <shortName evidence="7">GPATase</shortName>
    </alternativeName>
</protein>
<evidence type="ECO:0000256" key="10">
    <source>
        <dbReference type="PIRSR" id="PIRSR000485-2"/>
    </source>
</evidence>
<feature type="binding site" evidence="7 10">
    <location>
        <position position="363"/>
    </location>
    <ligand>
        <name>Mg(2+)</name>
        <dbReference type="ChEBI" id="CHEBI:18420"/>
    </ligand>
</feature>
<keyword evidence="7 10" id="KW-0460">Magnesium</keyword>
<comment type="cofactor">
    <cofactor evidence="7 11">
        <name>[4Fe-4S] cluster</name>
        <dbReference type="ChEBI" id="CHEBI:49883"/>
    </cofactor>
    <text evidence="7 11">Binds 1 [4Fe-4S] cluster per subunit.</text>
</comment>
<evidence type="ECO:0000256" key="6">
    <source>
        <dbReference type="ARBA" id="ARBA00022962"/>
    </source>
</evidence>
<evidence type="ECO:0000256" key="1">
    <source>
        <dbReference type="ARBA" id="ARBA00005209"/>
    </source>
</evidence>
<evidence type="ECO:0000259" key="12">
    <source>
        <dbReference type="PROSITE" id="PS51278"/>
    </source>
</evidence>
<dbReference type="GO" id="GO:0000287">
    <property type="term" value="F:magnesium ion binding"/>
    <property type="evidence" value="ECO:0007669"/>
    <property type="project" value="UniProtKB-UniRule"/>
</dbReference>
<dbReference type="PROSITE" id="PS51278">
    <property type="entry name" value="GATASE_TYPE_2"/>
    <property type="match status" value="1"/>
</dbReference>
<keyword evidence="7" id="KW-0004">4Fe-4S</keyword>
<keyword evidence="14" id="KW-1185">Reference proteome</keyword>
<dbReference type="HAMAP" id="MF_01931">
    <property type="entry name" value="PurF"/>
    <property type="match status" value="1"/>
</dbReference>
<keyword evidence="7 11" id="KW-0408">Iron</keyword>
<dbReference type="InterPro" id="IPR035584">
    <property type="entry name" value="PurF_N"/>
</dbReference>
<dbReference type="SUPFAM" id="SSF53271">
    <property type="entry name" value="PRTase-like"/>
    <property type="match status" value="1"/>
</dbReference>
<keyword evidence="4 7" id="KW-0808">Transferase</keyword>
<dbReference type="CDD" id="cd06223">
    <property type="entry name" value="PRTases_typeI"/>
    <property type="match status" value="1"/>
</dbReference>
<comment type="catalytic activity">
    <reaction evidence="7 8">
        <text>5-phospho-beta-D-ribosylamine + L-glutamate + diphosphate = 5-phospho-alpha-D-ribose 1-diphosphate + L-glutamine + H2O</text>
        <dbReference type="Rhea" id="RHEA:14905"/>
        <dbReference type="ChEBI" id="CHEBI:15377"/>
        <dbReference type="ChEBI" id="CHEBI:29985"/>
        <dbReference type="ChEBI" id="CHEBI:33019"/>
        <dbReference type="ChEBI" id="CHEBI:58017"/>
        <dbReference type="ChEBI" id="CHEBI:58359"/>
        <dbReference type="ChEBI" id="CHEBI:58681"/>
        <dbReference type="EC" id="2.4.2.14"/>
    </reaction>
</comment>
<dbReference type="Pfam" id="PF00156">
    <property type="entry name" value="Pribosyltran"/>
    <property type="match status" value="1"/>
</dbReference>
<organism evidence="13 14">
    <name type="scientific">Corallococcus aberystwythensis</name>
    <dbReference type="NCBI Taxonomy" id="2316722"/>
    <lineage>
        <taxon>Bacteria</taxon>
        <taxon>Pseudomonadati</taxon>
        <taxon>Myxococcota</taxon>
        <taxon>Myxococcia</taxon>
        <taxon>Myxococcales</taxon>
        <taxon>Cystobacterineae</taxon>
        <taxon>Myxococcaceae</taxon>
        <taxon>Corallococcus</taxon>
    </lineage>
</organism>
<gene>
    <name evidence="7" type="primary">purF</name>
    <name evidence="13" type="ORF">D7W81_28895</name>
</gene>
<sequence>MRSCSASRSKGVRQRTMCGIFGIVGHGEASNLTYLGLHALQHRGQESAGIVASDGHTLRAHRQMGLVADIFTAPVIEELPGKAAIGHVRYSTAGGSGIKNAQPLFVNYAGGQFSIAHNGNLVNATELKAELESEGALFQSDADTEVVMHLLARSKQPTFEARLVEALRRVEGAYSILLLTEDKLIAVRDPNGFRPLVLGKMKEGAYVLASETTALDLIEAEIVRELEPGELVVIENGVLRTSMPFKPAPRLGRCIFEHVYFAKPDSVLFGSSVYEVRKRLGVQLAREQPAEADLVIAVPDSGVPAAIGFSQASGIPYDVGLIRSHYVGRTFIEPQQSIRHFGVKLKLSAVRSVLKGKRVVVVDDSIVRGTTSRKIVKMLKAAGAVEVHLRISSPPTQWPCYYGIDTPSRTELIAASHTTEEIAKYVTADSLGYLSLEGLGTAVEDPKRSTYCTACFSGQYLTEKLIQSTSAATKLSA</sequence>
<reference evidence="14" key="1">
    <citation type="submission" date="2018-09" db="EMBL/GenBank/DDBJ databases">
        <authorList>
            <person name="Livingstone P.G."/>
            <person name="Whitworth D.E."/>
        </authorList>
    </citation>
    <scope>NUCLEOTIDE SEQUENCE [LARGE SCALE GENOMIC DNA]</scope>
    <source>
        <strain evidence="14">AB050A</strain>
    </source>
</reference>
<feature type="binding site" evidence="7 11">
    <location>
        <position position="455"/>
    </location>
    <ligand>
        <name>[4Fe-4S] cluster</name>
        <dbReference type="ChEBI" id="CHEBI:49883"/>
    </ligand>
</feature>
<feature type="binding site" evidence="7 10">
    <location>
        <position position="364"/>
    </location>
    <ligand>
        <name>Mg(2+)</name>
        <dbReference type="ChEBI" id="CHEBI:18420"/>
    </ligand>
</feature>
<dbReference type="NCBIfam" id="TIGR01134">
    <property type="entry name" value="purF"/>
    <property type="match status" value="1"/>
</dbReference>
<feature type="binding site" evidence="7 11">
    <location>
        <position position="254"/>
    </location>
    <ligand>
        <name>[4Fe-4S] cluster</name>
        <dbReference type="ChEBI" id="CHEBI:49883"/>
    </ligand>
</feature>
<dbReference type="EMBL" id="RAWK01000207">
    <property type="protein sequence ID" value="RKH58551.1"/>
    <property type="molecule type" value="Genomic_DNA"/>
</dbReference>
<dbReference type="GO" id="GO:0051539">
    <property type="term" value="F:4 iron, 4 sulfur cluster binding"/>
    <property type="evidence" value="ECO:0007669"/>
    <property type="project" value="UniProtKB-KW"/>
</dbReference>
<feature type="binding site" evidence="7 11">
    <location>
        <position position="400"/>
    </location>
    <ligand>
        <name>[4Fe-4S] cluster</name>
        <dbReference type="ChEBI" id="CHEBI:49883"/>
    </ligand>
</feature>
<dbReference type="EC" id="2.4.2.14" evidence="7"/>
<dbReference type="Pfam" id="PF13537">
    <property type="entry name" value="GATase_7"/>
    <property type="match status" value="1"/>
</dbReference>
<evidence type="ECO:0000256" key="9">
    <source>
        <dbReference type="PIRSR" id="PIRSR000485-1"/>
    </source>
</evidence>